<evidence type="ECO:0000256" key="3">
    <source>
        <dbReference type="ARBA" id="ARBA00022475"/>
    </source>
</evidence>
<evidence type="ECO:0000313" key="22">
    <source>
        <dbReference type="Proteomes" id="UP000002072"/>
    </source>
</evidence>
<dbReference type="PANTHER" id="PTHR34299:SF1">
    <property type="entry name" value="DIACYLGLYCEROL KINASE"/>
    <property type="match status" value="1"/>
</dbReference>
<keyword evidence="14" id="KW-1208">Phospholipid metabolism</keyword>
<feature type="binding site" evidence="17">
    <location>
        <position position="26"/>
    </location>
    <ligand>
        <name>ATP</name>
        <dbReference type="ChEBI" id="CHEBI:30616"/>
    </ligand>
</feature>
<dbReference type="Pfam" id="PF01569">
    <property type="entry name" value="PAP2"/>
    <property type="match status" value="1"/>
</dbReference>
<keyword evidence="11" id="KW-0443">Lipid metabolism</keyword>
<keyword evidence="22" id="KW-1185">Reference proteome</keyword>
<dbReference type="EMBL" id="CP001779">
    <property type="protein sequence ID" value="ACZ01011.1"/>
    <property type="molecule type" value="Genomic_DNA"/>
</dbReference>
<proteinExistence type="inferred from homology"/>
<dbReference type="AlphaFoldDB" id="D1AXI5"/>
<dbReference type="InterPro" id="IPR000829">
    <property type="entry name" value="DAGK"/>
</dbReference>
<feature type="binding site" evidence="17">
    <location>
        <position position="74"/>
    </location>
    <ligand>
        <name>ATP</name>
        <dbReference type="ChEBI" id="CHEBI:30616"/>
    </ligand>
</feature>
<feature type="transmembrane region" description="Helical" evidence="19">
    <location>
        <begin position="177"/>
        <end position="202"/>
    </location>
</feature>
<keyword evidence="9 17" id="KW-0067">ATP-binding</keyword>
<evidence type="ECO:0000256" key="2">
    <source>
        <dbReference type="ARBA" id="ARBA00005967"/>
    </source>
</evidence>
<keyword evidence="13" id="KW-0594">Phospholipid biosynthesis</keyword>
<dbReference type="PANTHER" id="PTHR34299">
    <property type="entry name" value="DIACYLGLYCEROL KINASE"/>
    <property type="match status" value="1"/>
</dbReference>
<dbReference type="eggNOG" id="COG0671">
    <property type="taxonomic scope" value="Bacteria"/>
</dbReference>
<feature type="transmembrane region" description="Helical" evidence="19">
    <location>
        <begin position="135"/>
        <end position="157"/>
    </location>
</feature>
<dbReference type="InterPro" id="IPR000326">
    <property type="entry name" value="PAP2/HPO"/>
</dbReference>
<dbReference type="KEGG" id="smf:Smon_0531"/>
<feature type="transmembrane region" description="Helical" evidence="19">
    <location>
        <begin position="214"/>
        <end position="236"/>
    </location>
</feature>
<keyword evidence="8 21" id="KW-0418">Kinase</keyword>
<feature type="binding site" evidence="17">
    <location>
        <begin position="92"/>
        <end position="93"/>
    </location>
    <ligand>
        <name>ATP</name>
        <dbReference type="ChEBI" id="CHEBI:30616"/>
    </ligand>
</feature>
<feature type="domain" description="Phosphatidic acid phosphatase type 2/haloperoxidase" evidence="20">
    <location>
        <begin position="99"/>
        <end position="232"/>
    </location>
</feature>
<dbReference type="Gene3D" id="1.20.144.10">
    <property type="entry name" value="Phosphatidic acid phosphatase type 2/haloperoxidase"/>
    <property type="match status" value="1"/>
</dbReference>
<gene>
    <name evidence="21" type="ordered locus">Smon_0531</name>
</gene>
<dbReference type="InterPro" id="IPR036938">
    <property type="entry name" value="PAP2/HPO_sf"/>
</dbReference>
<dbReference type="GO" id="GO:0016301">
    <property type="term" value="F:kinase activity"/>
    <property type="evidence" value="ECO:0007669"/>
    <property type="project" value="UniProtKB-KW"/>
</dbReference>
<dbReference type="GO" id="GO:0005524">
    <property type="term" value="F:ATP binding"/>
    <property type="evidence" value="ECO:0007669"/>
    <property type="project" value="UniProtKB-KW"/>
</dbReference>
<evidence type="ECO:0000256" key="16">
    <source>
        <dbReference type="PIRSR" id="PIRSR600829-2"/>
    </source>
</evidence>
<comment type="cofactor">
    <cofactor evidence="18">
        <name>Mg(2+)</name>
        <dbReference type="ChEBI" id="CHEBI:18420"/>
    </cofactor>
    <text evidence="18">Mn(2+), Zn(2+), Cd(2+) and Co(2+) support activity to lesser extents.</text>
</comment>
<dbReference type="GO" id="GO:0005886">
    <property type="term" value="C:plasma membrane"/>
    <property type="evidence" value="ECO:0007669"/>
    <property type="project" value="UniProtKB-SubCell"/>
</dbReference>
<feature type="binding site" evidence="18">
    <location>
        <position position="26"/>
    </location>
    <ligand>
        <name>a divalent metal cation</name>
        <dbReference type="ChEBI" id="CHEBI:60240"/>
    </ligand>
</feature>
<feature type="transmembrane region" description="Helical" evidence="19">
    <location>
        <begin position="93"/>
        <end position="114"/>
    </location>
</feature>
<evidence type="ECO:0000256" key="12">
    <source>
        <dbReference type="ARBA" id="ARBA00023136"/>
    </source>
</evidence>
<keyword evidence="5" id="KW-0808">Transferase</keyword>
<evidence type="ECO:0000256" key="4">
    <source>
        <dbReference type="ARBA" id="ARBA00022516"/>
    </source>
</evidence>
<evidence type="ECO:0000256" key="18">
    <source>
        <dbReference type="PIRSR" id="PIRSR600829-4"/>
    </source>
</evidence>
<dbReference type="InterPro" id="IPR036945">
    <property type="entry name" value="DAGK_sf"/>
</dbReference>
<keyword evidence="7 17" id="KW-0547">Nucleotide-binding</keyword>
<dbReference type="GO" id="GO:0008654">
    <property type="term" value="P:phospholipid biosynthetic process"/>
    <property type="evidence" value="ECO:0007669"/>
    <property type="project" value="UniProtKB-KW"/>
</dbReference>
<evidence type="ECO:0000256" key="13">
    <source>
        <dbReference type="ARBA" id="ARBA00023209"/>
    </source>
</evidence>
<evidence type="ECO:0000256" key="8">
    <source>
        <dbReference type="ARBA" id="ARBA00022777"/>
    </source>
</evidence>
<organism evidence="21 22">
    <name type="scientific">Streptobacillus moniliformis (strain ATCC 14647 / DSM 12112 / NCTC 10651 / 9901)</name>
    <dbReference type="NCBI Taxonomy" id="519441"/>
    <lineage>
        <taxon>Bacteria</taxon>
        <taxon>Fusobacteriati</taxon>
        <taxon>Fusobacteriota</taxon>
        <taxon>Fusobacteriia</taxon>
        <taxon>Fusobacteriales</taxon>
        <taxon>Leptotrichiaceae</taxon>
        <taxon>Streptobacillus</taxon>
    </lineage>
</organism>
<accession>D1AXI5</accession>
<keyword evidence="10 19" id="KW-1133">Transmembrane helix</keyword>
<dbReference type="CDD" id="cd14266">
    <property type="entry name" value="UDPK_IM_PAP2_like"/>
    <property type="match status" value="1"/>
</dbReference>
<dbReference type="GeneID" id="29674086"/>
<keyword evidence="6 19" id="KW-0812">Transmembrane</keyword>
<feature type="active site" description="Proton acceptor" evidence="15">
    <location>
        <position position="67"/>
    </location>
</feature>
<keyword evidence="4" id="KW-0444">Lipid biosynthesis</keyword>
<keyword evidence="3" id="KW-1003">Cell membrane</keyword>
<dbReference type="Pfam" id="PF01219">
    <property type="entry name" value="DAGK_prokar"/>
    <property type="match status" value="1"/>
</dbReference>
<evidence type="ECO:0000256" key="14">
    <source>
        <dbReference type="ARBA" id="ARBA00023264"/>
    </source>
</evidence>
<evidence type="ECO:0000256" key="10">
    <source>
        <dbReference type="ARBA" id="ARBA00022989"/>
    </source>
</evidence>
<evidence type="ECO:0000256" key="15">
    <source>
        <dbReference type="PIRSR" id="PIRSR600829-1"/>
    </source>
</evidence>
<dbReference type="HOGENOM" id="CLU_101368_0_0_0"/>
<feature type="binding site" evidence="16">
    <location>
        <position position="67"/>
    </location>
    <ligand>
        <name>substrate</name>
    </ligand>
</feature>
<evidence type="ECO:0000259" key="20">
    <source>
        <dbReference type="SMART" id="SM00014"/>
    </source>
</evidence>
<evidence type="ECO:0000256" key="1">
    <source>
        <dbReference type="ARBA" id="ARBA00004651"/>
    </source>
</evidence>
<feature type="transmembrane region" description="Helical" evidence="19">
    <location>
        <begin position="53"/>
        <end position="73"/>
    </location>
</feature>
<evidence type="ECO:0000256" key="11">
    <source>
        <dbReference type="ARBA" id="ARBA00023098"/>
    </source>
</evidence>
<dbReference type="PROSITE" id="PS01069">
    <property type="entry name" value="DAGK_PROKAR"/>
    <property type="match status" value="1"/>
</dbReference>
<dbReference type="Proteomes" id="UP000002072">
    <property type="component" value="Chromosome"/>
</dbReference>
<dbReference type="GO" id="GO:0046872">
    <property type="term" value="F:metal ion binding"/>
    <property type="evidence" value="ECO:0007669"/>
    <property type="project" value="UniProtKB-KW"/>
</dbReference>
<dbReference type="OrthoDB" id="9789934at2"/>
<evidence type="ECO:0000256" key="9">
    <source>
        <dbReference type="ARBA" id="ARBA00022840"/>
    </source>
</evidence>
<protein>
    <submittedName>
        <fullName evidence="21">Diacylglycerol kinase</fullName>
    </submittedName>
</protein>
<evidence type="ECO:0000256" key="7">
    <source>
        <dbReference type="ARBA" id="ARBA00022741"/>
    </source>
</evidence>
<dbReference type="SUPFAM" id="SSF48317">
    <property type="entry name" value="Acid phosphatase/Vanadium-dependent haloperoxidase"/>
    <property type="match status" value="1"/>
</dbReference>
<comment type="similarity">
    <text evidence="2">Belongs to the bacterial diacylglycerol kinase family.</text>
</comment>
<feature type="binding site" evidence="18">
    <location>
        <position position="74"/>
    </location>
    <ligand>
        <name>a divalent metal cation</name>
        <dbReference type="ChEBI" id="CHEBI:60240"/>
    </ligand>
</feature>
<evidence type="ECO:0000256" key="19">
    <source>
        <dbReference type="SAM" id="Phobius"/>
    </source>
</evidence>
<name>D1AXI5_STRM9</name>
<dbReference type="STRING" id="519441.Smon_0531"/>
<dbReference type="RefSeq" id="WP_012858567.1">
    <property type="nucleotide sequence ID" value="NC_013515.1"/>
</dbReference>
<keyword evidence="18" id="KW-0479">Metal-binding</keyword>
<sequence>MKHKKNSQIDSFNNAINGILHAIKSEIHMKIHMFFAIMVLILSLIIDISKFEIMLVIIMITLVIFSEMLNTALEKIVDLVSPEYSEVAKIVKDVSAGAVLVSAIGSVCVGYLIFYDRLIALYFNGDNFFKLVGRIGNVTMIIITLVSLSVILIKAYLRKGTSLEGGMPSGHSSIAFAMSAIVMFLTSDARIIILVLLMALLVAQSRVKSKIHTLNEVIVGAILGFSISFLILEILYKFGTLIN</sequence>
<evidence type="ECO:0000256" key="17">
    <source>
        <dbReference type="PIRSR" id="PIRSR600829-3"/>
    </source>
</evidence>
<feature type="transmembrane region" description="Helical" evidence="19">
    <location>
        <begin position="27"/>
        <end position="46"/>
    </location>
</feature>
<keyword evidence="12 19" id="KW-0472">Membrane</keyword>
<dbReference type="Gene3D" id="1.10.287.3610">
    <property type="match status" value="1"/>
</dbReference>
<evidence type="ECO:0000256" key="6">
    <source>
        <dbReference type="ARBA" id="ARBA00022692"/>
    </source>
</evidence>
<comment type="subcellular location">
    <subcellularLocation>
        <location evidence="1">Cell membrane</location>
        <topology evidence="1">Multi-pass membrane protein</topology>
    </subcellularLocation>
</comment>
<evidence type="ECO:0000256" key="5">
    <source>
        <dbReference type="ARBA" id="ARBA00022679"/>
    </source>
</evidence>
<keyword evidence="18" id="KW-0460">Magnesium</keyword>
<reference evidence="21 22" key="1">
    <citation type="journal article" date="2009" name="Stand. Genomic Sci.">
        <title>Complete genome sequence of Streptobacillus moniliformis type strain (9901T).</title>
        <authorList>
            <person name="Nolan M."/>
            <person name="Gronow S."/>
            <person name="Lapidus A."/>
            <person name="Ivanova N."/>
            <person name="Copeland A."/>
            <person name="Lucas S."/>
            <person name="Del Rio T.G."/>
            <person name="Chen F."/>
            <person name="Tice H."/>
            <person name="Pitluck S."/>
            <person name="Cheng J.F."/>
            <person name="Sims D."/>
            <person name="Meincke L."/>
            <person name="Bruce D."/>
            <person name="Goodwin L."/>
            <person name="Brettin T."/>
            <person name="Han C."/>
            <person name="Detter J.C."/>
            <person name="Ovchinikova G."/>
            <person name="Pati A."/>
            <person name="Mavromatis K."/>
            <person name="Mikhailova N."/>
            <person name="Chen A."/>
            <person name="Palaniappan K."/>
            <person name="Land M."/>
            <person name="Hauser L."/>
            <person name="Chang Y.J."/>
            <person name="Jeffries C.D."/>
            <person name="Rohde M."/>
            <person name="Sproer C."/>
            <person name="Goker M."/>
            <person name="Bristow J."/>
            <person name="Eisen J.A."/>
            <person name="Markowitz V."/>
            <person name="Hugenholtz P."/>
            <person name="Kyrpides N.C."/>
            <person name="Klenk H.P."/>
            <person name="Chain P."/>
        </authorList>
    </citation>
    <scope>NUCLEOTIDE SEQUENCE [LARGE SCALE GENOMIC DNA]</scope>
    <source>
        <strain evidence="22">ATCC 14647 / DSM 12112 / NCTC 10651 / 9901</strain>
    </source>
</reference>
<evidence type="ECO:0000313" key="21">
    <source>
        <dbReference type="EMBL" id="ACZ01011.1"/>
    </source>
</evidence>
<dbReference type="SMART" id="SM00014">
    <property type="entry name" value="acidPPc"/>
    <property type="match status" value="1"/>
</dbReference>
<dbReference type="eggNOG" id="COG0818">
    <property type="taxonomic scope" value="Bacteria"/>
</dbReference>